<dbReference type="Pfam" id="PF00903">
    <property type="entry name" value="Glyoxalase"/>
    <property type="match status" value="2"/>
</dbReference>
<reference evidence="4" key="1">
    <citation type="journal article" date="2019" name="Int. J. Syst. Evol. Microbiol.">
        <title>The Global Catalogue of Microorganisms (GCM) 10K type strain sequencing project: providing services to taxonomists for standard genome sequencing and annotation.</title>
        <authorList>
            <consortium name="The Broad Institute Genomics Platform"/>
            <consortium name="The Broad Institute Genome Sequencing Center for Infectious Disease"/>
            <person name="Wu L."/>
            <person name="Ma J."/>
        </authorList>
    </citation>
    <scope>NUCLEOTIDE SEQUENCE [LARGE SCALE GENOMIC DNA]</scope>
    <source>
        <strain evidence="4">JCM 13595</strain>
    </source>
</reference>
<comment type="caution">
    <text evidence="3">The sequence shown here is derived from an EMBL/GenBank/DDBJ whole genome shotgun (WGS) entry which is preliminary data.</text>
</comment>
<dbReference type="PROSITE" id="PS00934">
    <property type="entry name" value="GLYOXALASE_I_1"/>
    <property type="match status" value="1"/>
</dbReference>
<dbReference type="CDD" id="cd16359">
    <property type="entry name" value="VOC_BsCatE_like_C"/>
    <property type="match status" value="1"/>
</dbReference>
<dbReference type="Gene3D" id="3.10.180.10">
    <property type="entry name" value="2,3-Dihydroxybiphenyl 1,2-Dioxygenase, domain 1"/>
    <property type="match status" value="2"/>
</dbReference>
<keyword evidence="4" id="KW-1185">Reference proteome</keyword>
<protein>
    <submittedName>
        <fullName evidence="3">VOC family protein</fullName>
    </submittedName>
</protein>
<dbReference type="PROSITE" id="PS51819">
    <property type="entry name" value="VOC"/>
    <property type="match status" value="2"/>
</dbReference>
<dbReference type="InterPro" id="IPR037523">
    <property type="entry name" value="VOC_core"/>
</dbReference>
<gene>
    <name evidence="3" type="ORF">GCM10009720_16610</name>
</gene>
<evidence type="ECO:0000313" key="4">
    <source>
        <dbReference type="Proteomes" id="UP001501461"/>
    </source>
</evidence>
<evidence type="ECO:0000259" key="2">
    <source>
        <dbReference type="PROSITE" id="PS51819"/>
    </source>
</evidence>
<evidence type="ECO:0000256" key="1">
    <source>
        <dbReference type="ARBA" id="ARBA00022723"/>
    </source>
</evidence>
<dbReference type="SUPFAM" id="SSF54593">
    <property type="entry name" value="Glyoxalase/Bleomycin resistance protein/Dihydroxybiphenyl dioxygenase"/>
    <property type="match status" value="2"/>
</dbReference>
<organism evidence="3 4">
    <name type="scientific">Yaniella flava</name>
    <dbReference type="NCBI Taxonomy" id="287930"/>
    <lineage>
        <taxon>Bacteria</taxon>
        <taxon>Bacillati</taxon>
        <taxon>Actinomycetota</taxon>
        <taxon>Actinomycetes</taxon>
        <taxon>Micrococcales</taxon>
        <taxon>Micrococcaceae</taxon>
        <taxon>Yaniella</taxon>
    </lineage>
</organism>
<dbReference type="RefSeq" id="WP_343957485.1">
    <property type="nucleotide sequence ID" value="NZ_BAAAMN010000029.1"/>
</dbReference>
<evidence type="ECO:0000313" key="3">
    <source>
        <dbReference type="EMBL" id="GAA2036716.1"/>
    </source>
</evidence>
<feature type="domain" description="VOC" evidence="2">
    <location>
        <begin position="179"/>
        <end position="303"/>
    </location>
</feature>
<feature type="domain" description="VOC" evidence="2">
    <location>
        <begin position="18"/>
        <end position="135"/>
    </location>
</feature>
<dbReference type="InterPro" id="IPR004360">
    <property type="entry name" value="Glyas_Fos-R_dOase_dom"/>
</dbReference>
<dbReference type="InterPro" id="IPR029068">
    <property type="entry name" value="Glyas_Bleomycin-R_OHBP_Dase"/>
</dbReference>
<dbReference type="PANTHER" id="PTHR43279">
    <property type="entry name" value="CATECHOL-2,3-DIOXYGENASE"/>
    <property type="match status" value="1"/>
</dbReference>
<dbReference type="EMBL" id="BAAAMN010000029">
    <property type="protein sequence ID" value="GAA2036716.1"/>
    <property type="molecule type" value="Genomic_DNA"/>
</dbReference>
<sequence>MTDNVLTPKNARLAAETEMGAVTLKVADLDNMIRYYTQALPLEVTAQQGSSAIIGRGQRPLVILEHSPELQHASPRAAGLFHTAILFETETALAAAVYAVAKYAPNSFTGSSDHLVSKAFYFNDPEGNGIELYWDRDRSEWSWVHGQVEMDSLFLDPNQYLKDYMTEEAMQDPVIGDAMIGHVHLQVGDIESAQKFYVDWLGFEATKANFPGALFVSAGGYHHHMAMNVWNSRGSGRRDKTLGLGEVDIVLPTKDEIGEIAERVKHYGVQVADDGQTLSFEDPWANVLRIQTAEAQPFTVFYGATKNRP</sequence>
<accession>A0ABP5G0U2</accession>
<keyword evidence="1" id="KW-0479">Metal-binding</keyword>
<dbReference type="PANTHER" id="PTHR43279:SF1">
    <property type="entry name" value="CATECHOL-2,3-DIOXYGENASE"/>
    <property type="match status" value="1"/>
</dbReference>
<dbReference type="Proteomes" id="UP001501461">
    <property type="component" value="Unassembled WGS sequence"/>
</dbReference>
<proteinExistence type="predicted"/>
<dbReference type="InterPro" id="IPR018146">
    <property type="entry name" value="Glyoxalase_1_CS"/>
</dbReference>
<name>A0ABP5G0U2_9MICC</name>